<sequence>ATTEWALYREAGTGGATVACGEACKSCYKSVIAVAPGQSFRDTVDAAESDENLDERLPECDKTVSSGRQGFTPSDVHENTTTRLVVKRPVVVTPASDVRSKLQVERIPRKISEQTAAASMPHESGKGEEQLHVFKGDGQDDQSLPRTAELQVIREWKMQGRVLCADNQLFAAQGADMLAQCSAAAFQQHGLQSLLSKASSDALPTLAAFLSSATAAPPQQKPESFLSPSKRPRMLGDAAFSPVSSGRRRIRNKTRSGSDANASGAPSESFGPGGPRAASVAATTAFEDQDDGTTGQDLLAKWKKKIPLGDVMADAVDGRTIAALTKKIGRLHSSPSGQADGAILTTFSDEVATAKKLQPANIVGYDWVQIQKYVKTMVDARAVIPSGTRFALVTARLASFDPRSNVSFFIRVMTPFSDPVPEFDPTDPVLVAAVTDEDERASAFTDAVLKKSLCPAIGKGQAQAAYVRRIIDALGDEFKGIDLLDVGADPAGIITDIKDIKLFWNTAMSDEHCLHLADDAFDAVKRFSRATTSSGTSALHLVAAITKRTAFWYSTFEALLDKMPFMRENLGAFRSALSDLETAEAVDGESDQAKIDVSQLRELCTKSVTWKIGFPHGLTDGFESKLKGIICCVCLGLQSEASAAALAPERVKAVSALAQEAPLTFALDTDISTASTHVANFLGVMESQSSQSSLMTTCKALFDSDDPEDARSSGFTTDCFEHIQALLKVCQNYRAGPLKKAGNKDWPFIEGTVEGLVVELATNSDSDRESDILKCLTQFHKVVGIKDPVTTTTVEIFKTSFELRDMLANVQAFCRQDDFSTKIGWAEHAQGLGSLTAKVHSHFSDASATPPGLPDAFKATVLKWASDADALIDKGGRVKLLRCEDLLTKAVVELKKTMHGATDGNPWSIGLLPNADIKAIIAHMKAKTQTTSFKALPHQLEATDAAINDYKTAASFMSQDPKIPLVDEATKCVFRARTAVTENLVCMQVDVNSGHPERMRQAVVDEPRAFRTHGGNSKDMRATLANALRVVAANRA</sequence>
<evidence type="ECO:0000313" key="2">
    <source>
        <dbReference type="EMBL" id="CAK0878858.1"/>
    </source>
</evidence>
<feature type="compositionally biased region" description="Polar residues" evidence="1">
    <location>
        <begin position="255"/>
        <end position="266"/>
    </location>
</feature>
<comment type="caution">
    <text evidence="2">The sequence shown here is derived from an EMBL/GenBank/DDBJ whole genome shotgun (WGS) entry which is preliminary data.</text>
</comment>
<organism evidence="2 3">
    <name type="scientific">Prorocentrum cordatum</name>
    <dbReference type="NCBI Taxonomy" id="2364126"/>
    <lineage>
        <taxon>Eukaryota</taxon>
        <taxon>Sar</taxon>
        <taxon>Alveolata</taxon>
        <taxon>Dinophyceae</taxon>
        <taxon>Prorocentrales</taxon>
        <taxon>Prorocentraceae</taxon>
        <taxon>Prorocentrum</taxon>
    </lineage>
</organism>
<evidence type="ECO:0000256" key="1">
    <source>
        <dbReference type="SAM" id="MobiDB-lite"/>
    </source>
</evidence>
<feature type="non-terminal residue" evidence="2">
    <location>
        <position position="1"/>
    </location>
</feature>
<reference evidence="2" key="1">
    <citation type="submission" date="2023-10" db="EMBL/GenBank/DDBJ databases">
        <authorList>
            <person name="Chen Y."/>
            <person name="Shah S."/>
            <person name="Dougan E. K."/>
            <person name="Thang M."/>
            <person name="Chan C."/>
        </authorList>
    </citation>
    <scope>NUCLEOTIDE SEQUENCE [LARGE SCALE GENOMIC DNA]</scope>
</reference>
<evidence type="ECO:0000313" key="3">
    <source>
        <dbReference type="Proteomes" id="UP001189429"/>
    </source>
</evidence>
<gene>
    <name evidence="2" type="ORF">PCOR1329_LOCUS62475</name>
</gene>
<dbReference type="Proteomes" id="UP001189429">
    <property type="component" value="Unassembled WGS sequence"/>
</dbReference>
<name>A0ABN9W1Q7_9DINO</name>
<keyword evidence="3" id="KW-1185">Reference proteome</keyword>
<accession>A0ABN9W1Q7</accession>
<protein>
    <submittedName>
        <fullName evidence="2">Uncharacterized protein</fullName>
    </submittedName>
</protein>
<feature type="region of interest" description="Disordered" evidence="1">
    <location>
        <begin position="212"/>
        <end position="279"/>
    </location>
</feature>
<dbReference type="EMBL" id="CAUYUJ010017893">
    <property type="protein sequence ID" value="CAK0878858.1"/>
    <property type="molecule type" value="Genomic_DNA"/>
</dbReference>
<proteinExistence type="predicted"/>